<evidence type="ECO:0000256" key="4">
    <source>
        <dbReference type="ARBA" id="ARBA00022723"/>
    </source>
</evidence>
<dbReference type="InterPro" id="IPR040594">
    <property type="entry name" value="UNK_Znf_1"/>
</dbReference>
<feature type="domain" description="RING-type" evidence="11">
    <location>
        <begin position="696"/>
        <end position="730"/>
    </location>
</feature>
<feature type="zinc finger region" description="C3H1-type" evidence="8">
    <location>
        <begin position="271"/>
        <end position="299"/>
    </location>
</feature>
<evidence type="ECO:0000256" key="6">
    <source>
        <dbReference type="ARBA" id="ARBA00022771"/>
    </source>
</evidence>
<dbReference type="Pfam" id="PF13920">
    <property type="entry name" value="zf-C3HC4_3"/>
    <property type="match status" value="1"/>
</dbReference>
<dbReference type="InterPro" id="IPR045234">
    <property type="entry name" value="Unkempt-like"/>
</dbReference>
<feature type="region of interest" description="Disordered" evidence="10">
    <location>
        <begin position="321"/>
        <end position="366"/>
    </location>
</feature>
<evidence type="ECO:0000256" key="10">
    <source>
        <dbReference type="SAM" id="MobiDB-lite"/>
    </source>
</evidence>
<dbReference type="PANTHER" id="PTHR14493">
    <property type="entry name" value="UNKEMPT FAMILY MEMBER"/>
    <property type="match status" value="1"/>
</dbReference>
<dbReference type="AlphaFoldDB" id="A0AA38I2J9"/>
<name>A0AA38I2J9_9CUCU</name>
<dbReference type="GO" id="GO:0005737">
    <property type="term" value="C:cytoplasm"/>
    <property type="evidence" value="ECO:0007669"/>
    <property type="project" value="UniProtKB-SubCell"/>
</dbReference>
<keyword evidence="6 8" id="KW-0863">Zinc-finger</keyword>
<evidence type="ECO:0000256" key="1">
    <source>
        <dbReference type="ARBA" id="ARBA00004496"/>
    </source>
</evidence>
<evidence type="ECO:0008006" key="15">
    <source>
        <dbReference type="Google" id="ProtNLM"/>
    </source>
</evidence>
<dbReference type="InterPro" id="IPR013083">
    <property type="entry name" value="Znf_RING/FYVE/PHD"/>
</dbReference>
<evidence type="ECO:0000256" key="3">
    <source>
        <dbReference type="ARBA" id="ARBA00022490"/>
    </source>
</evidence>
<comment type="subcellular location">
    <subcellularLocation>
        <location evidence="1">Cytoplasm</location>
    </subcellularLocation>
</comment>
<feature type="domain" description="C3H1-type" evidence="12">
    <location>
        <begin position="229"/>
        <end position="263"/>
    </location>
</feature>
<dbReference type="InterPro" id="IPR036855">
    <property type="entry name" value="Znf_CCCH_sf"/>
</dbReference>
<dbReference type="Pfam" id="PF23035">
    <property type="entry name" value="zf-CCCH_UNK-like_4th"/>
    <property type="match status" value="1"/>
</dbReference>
<dbReference type="SMART" id="SM00184">
    <property type="entry name" value="RING"/>
    <property type="match status" value="1"/>
</dbReference>
<keyword evidence="7 8" id="KW-0862">Zinc</keyword>
<protein>
    <recommendedName>
        <fullName evidence="15">RING finger protein unkempt</fullName>
    </recommendedName>
</protein>
<dbReference type="PROSITE" id="PS50103">
    <property type="entry name" value="ZF_C3H1"/>
    <property type="match status" value="3"/>
</dbReference>
<keyword evidence="3" id="KW-0963">Cytoplasm</keyword>
<dbReference type="GO" id="GO:0008270">
    <property type="term" value="F:zinc ion binding"/>
    <property type="evidence" value="ECO:0007669"/>
    <property type="project" value="UniProtKB-KW"/>
</dbReference>
<dbReference type="Pfam" id="PF18384">
    <property type="entry name" value="zf_CCCH_5"/>
    <property type="match status" value="1"/>
</dbReference>
<feature type="coiled-coil region" evidence="9">
    <location>
        <begin position="574"/>
        <end position="687"/>
    </location>
</feature>
<comment type="caution">
    <text evidence="13">The sequence shown here is derived from an EMBL/GenBank/DDBJ whole genome shotgun (WGS) entry which is preliminary data.</text>
</comment>
<accession>A0AA38I2J9</accession>
<evidence type="ECO:0000313" key="13">
    <source>
        <dbReference type="EMBL" id="KAJ3645404.1"/>
    </source>
</evidence>
<dbReference type="Pfam" id="PF25427">
    <property type="entry name" value="zf-CCCH_UNK"/>
    <property type="match status" value="1"/>
</dbReference>
<evidence type="ECO:0000256" key="7">
    <source>
        <dbReference type="ARBA" id="ARBA00022833"/>
    </source>
</evidence>
<gene>
    <name evidence="13" type="ORF">Zmor_023066</name>
</gene>
<organism evidence="13 14">
    <name type="scientific">Zophobas morio</name>
    <dbReference type="NCBI Taxonomy" id="2755281"/>
    <lineage>
        <taxon>Eukaryota</taxon>
        <taxon>Metazoa</taxon>
        <taxon>Ecdysozoa</taxon>
        <taxon>Arthropoda</taxon>
        <taxon>Hexapoda</taxon>
        <taxon>Insecta</taxon>
        <taxon>Pterygota</taxon>
        <taxon>Neoptera</taxon>
        <taxon>Endopterygota</taxon>
        <taxon>Coleoptera</taxon>
        <taxon>Polyphaga</taxon>
        <taxon>Cucujiformia</taxon>
        <taxon>Tenebrionidae</taxon>
        <taxon>Zophobas</taxon>
    </lineage>
</organism>
<dbReference type="EMBL" id="JALNTZ010000007">
    <property type="protein sequence ID" value="KAJ3645404.1"/>
    <property type="molecule type" value="Genomic_DNA"/>
</dbReference>
<dbReference type="Proteomes" id="UP001168821">
    <property type="component" value="Unassembled WGS sequence"/>
</dbReference>
<dbReference type="Pfam" id="PF23261">
    <property type="entry name" value="zf-CCCH_11"/>
    <property type="match status" value="1"/>
</dbReference>
<feature type="domain" description="C3H1-type" evidence="12">
    <location>
        <begin position="271"/>
        <end position="299"/>
    </location>
</feature>
<keyword evidence="9" id="KW-0175">Coiled coil</keyword>
<dbReference type="InterPro" id="IPR000571">
    <property type="entry name" value="Znf_CCCH"/>
</dbReference>
<dbReference type="Gene3D" id="4.10.1000.10">
    <property type="entry name" value="Zinc finger, CCCH-type"/>
    <property type="match status" value="1"/>
</dbReference>
<keyword evidence="14" id="KW-1185">Reference proteome</keyword>
<comment type="similarity">
    <text evidence="2">Belongs to the unkempt family.</text>
</comment>
<sequence>MPSESKPLLTAQTEKPNHYSYLKEFRVEQCPLFLQHKCTQHRPFTCFHWHFMNQRRRRPVRRRDGTFNYSADNYCTKYDETTGICPDGDDCPFLHRTAGDTERRYHLRYYKTCMCVHDTDSRGYCVKNGLHCAFAHGSHDHRPPVYDIKEIQALEAAEAEGSGSSNGPNALDKERNLMNEDPKWQDTNYVLSNYKTEPCKRPPRLCRQGYACPQYHNSKDKRRSPRKFKYRSTPCPNVKHGEEWGEPGNCDAGDLCSYCHTRTEQQFHPEIYKSTKCNDVQQSGYCPRGVFCAFAHVEQEMGVSRDTGESGTNFAEILSNALPPSSLDKKEKSSDSSNGSSEVSESASTSSLGSNSSHSKAPGSQLAHKSIPFNRHLPLGVELNNKLLAIEKDPNLDVLEREKLKQSLRFPFTGISQSSFFGSANDTVGSVVGNALDELTLDDSLNLTGLDRDLESESPTVTNSISVGLASSGLLGSSAPVNIPGSARTGLGGFSPTSNSPLQQLHGSFLSAARFSQSEHMDFLNHSQIPLSSSASKINSYQNFFDFPPQSISPTSRNHNNFSISPSVNSNMEVALLREELNSAKMQLSSWEDRLQQARTACDLWKQASEEANRKSQLTETKLNETMTQLNETVTQLNNLKQEYEKLQGGPHIRSITNVSELSKLSLSVLKNLHAQLRQDLEEIEKVLYRETASKCMVCEERNRTVTLNCNHFVLCSTCALTQSECPYCQTPFNLSNNM</sequence>
<evidence type="ECO:0000256" key="5">
    <source>
        <dbReference type="ARBA" id="ARBA00022737"/>
    </source>
</evidence>
<reference evidence="13" key="1">
    <citation type="journal article" date="2023" name="G3 (Bethesda)">
        <title>Whole genome assemblies of Zophobas morio and Tenebrio molitor.</title>
        <authorList>
            <person name="Kaur S."/>
            <person name="Stinson S.A."/>
            <person name="diCenzo G.C."/>
        </authorList>
    </citation>
    <scope>NUCLEOTIDE SEQUENCE</scope>
    <source>
        <strain evidence="13">QUZm001</strain>
    </source>
</reference>
<feature type="compositionally biased region" description="Low complexity" evidence="10">
    <location>
        <begin position="335"/>
        <end position="361"/>
    </location>
</feature>
<dbReference type="CDD" id="cd16614">
    <property type="entry name" value="RING-HC_UNK-like"/>
    <property type="match status" value="1"/>
</dbReference>
<dbReference type="InterPro" id="IPR001841">
    <property type="entry name" value="Znf_RING"/>
</dbReference>
<evidence type="ECO:0000259" key="12">
    <source>
        <dbReference type="PROSITE" id="PS50103"/>
    </source>
</evidence>
<dbReference type="SUPFAM" id="SSF90229">
    <property type="entry name" value="CCCH zinc finger"/>
    <property type="match status" value="1"/>
</dbReference>
<feature type="zinc finger region" description="C3H1-type" evidence="8">
    <location>
        <begin position="74"/>
        <end position="98"/>
    </location>
</feature>
<keyword evidence="5" id="KW-0677">Repeat</keyword>
<feature type="zinc finger region" description="C3H1-type" evidence="8">
    <location>
        <begin position="229"/>
        <end position="263"/>
    </location>
</feature>
<dbReference type="Gene3D" id="3.30.40.10">
    <property type="entry name" value="Zinc/RING finger domain, C3HC4 (zinc finger)"/>
    <property type="match status" value="1"/>
</dbReference>
<dbReference type="InterPro" id="IPR057296">
    <property type="entry name" value="UNK_Znf_5"/>
</dbReference>
<dbReference type="InterPro" id="IPR057295">
    <property type="entry name" value="UNK_Znf_4"/>
</dbReference>
<evidence type="ECO:0000256" key="2">
    <source>
        <dbReference type="ARBA" id="ARBA00008808"/>
    </source>
</evidence>
<dbReference type="PROSITE" id="PS50089">
    <property type="entry name" value="ZF_RING_2"/>
    <property type="match status" value="1"/>
</dbReference>
<evidence type="ECO:0000256" key="8">
    <source>
        <dbReference type="PROSITE-ProRule" id="PRU00723"/>
    </source>
</evidence>
<dbReference type="PANTHER" id="PTHR14493:SF50">
    <property type="entry name" value="RING FINGER PROTEIN UNKEMPT"/>
    <property type="match status" value="1"/>
</dbReference>
<evidence type="ECO:0000256" key="9">
    <source>
        <dbReference type="SAM" id="Coils"/>
    </source>
</evidence>
<dbReference type="Pfam" id="PF00642">
    <property type="entry name" value="zf-CCCH"/>
    <property type="match status" value="1"/>
</dbReference>
<proteinExistence type="inferred from homology"/>
<dbReference type="SMART" id="SM00356">
    <property type="entry name" value="ZnF_C3H1"/>
    <property type="match status" value="4"/>
</dbReference>
<keyword evidence="4 8" id="KW-0479">Metal-binding</keyword>
<feature type="domain" description="C3H1-type" evidence="12">
    <location>
        <begin position="74"/>
        <end position="98"/>
    </location>
</feature>
<evidence type="ECO:0000259" key="11">
    <source>
        <dbReference type="PROSITE" id="PS50089"/>
    </source>
</evidence>
<evidence type="ECO:0000313" key="14">
    <source>
        <dbReference type="Proteomes" id="UP001168821"/>
    </source>
</evidence>